<gene>
    <name evidence="1" type="ORF">HNR21_000892</name>
</gene>
<name>A0A7W3R767_9ACTN</name>
<proteinExistence type="predicted"/>
<dbReference type="InterPro" id="IPR053745">
    <property type="entry name" value="Viral_Tail_Comp_sf"/>
</dbReference>
<sequence length="131" mass="14550">MTTPLAPVQAAMYARLNGDALLAGRVFDHVPEGQPKPYVLLGEAIELPDNHHGGFGRETVETLHIWSDQLGYSEGTQMAARIVALLDHQPLTIAGHHHIATRYEFAQTLTDPARPGLRHVVLRFRIITEQE</sequence>
<dbReference type="AlphaFoldDB" id="A0A7W3R767"/>
<organism evidence="1 2">
    <name type="scientific">Thermomonospora cellulosilytica</name>
    <dbReference type="NCBI Taxonomy" id="1411118"/>
    <lineage>
        <taxon>Bacteria</taxon>
        <taxon>Bacillati</taxon>
        <taxon>Actinomycetota</taxon>
        <taxon>Actinomycetes</taxon>
        <taxon>Streptosporangiales</taxon>
        <taxon>Thermomonosporaceae</taxon>
        <taxon>Thermomonospora</taxon>
    </lineage>
</organism>
<dbReference type="Gene3D" id="3.30.2000.30">
    <property type="match status" value="1"/>
</dbReference>
<reference evidence="1 2" key="1">
    <citation type="submission" date="2020-08" db="EMBL/GenBank/DDBJ databases">
        <title>Sequencing the genomes of 1000 actinobacteria strains.</title>
        <authorList>
            <person name="Klenk H.-P."/>
        </authorList>
    </citation>
    <scope>NUCLEOTIDE SEQUENCE [LARGE SCALE GENOMIC DNA]</scope>
    <source>
        <strain evidence="1 2">DSM 45823</strain>
    </source>
</reference>
<dbReference type="Proteomes" id="UP000539313">
    <property type="component" value="Unassembled WGS sequence"/>
</dbReference>
<comment type="caution">
    <text evidence="1">The sequence shown here is derived from an EMBL/GenBank/DDBJ whole genome shotgun (WGS) entry which is preliminary data.</text>
</comment>
<evidence type="ECO:0000313" key="2">
    <source>
        <dbReference type="Proteomes" id="UP000539313"/>
    </source>
</evidence>
<dbReference type="EMBL" id="JACJII010000001">
    <property type="protein sequence ID" value="MBA9002010.1"/>
    <property type="molecule type" value="Genomic_DNA"/>
</dbReference>
<dbReference type="Pfam" id="PF11367">
    <property type="entry name" value="Tail_completion_gp17"/>
    <property type="match status" value="1"/>
</dbReference>
<dbReference type="RefSeq" id="WP_312880843.1">
    <property type="nucleotide sequence ID" value="NZ_JACJII010000001.1"/>
</dbReference>
<accession>A0A7W3R767</accession>
<keyword evidence="2" id="KW-1185">Reference proteome</keyword>
<dbReference type="InterPro" id="IPR021508">
    <property type="entry name" value="Gp17-like"/>
</dbReference>
<evidence type="ECO:0008006" key="3">
    <source>
        <dbReference type="Google" id="ProtNLM"/>
    </source>
</evidence>
<evidence type="ECO:0000313" key="1">
    <source>
        <dbReference type="EMBL" id="MBA9002010.1"/>
    </source>
</evidence>
<protein>
    <recommendedName>
        <fullName evidence="3">DUF3168 domain-containing protein</fullName>
    </recommendedName>
</protein>